<dbReference type="InterPro" id="IPR001496">
    <property type="entry name" value="SOCS_box"/>
</dbReference>
<dbReference type="Pfam" id="PF01167">
    <property type="entry name" value="Tub"/>
    <property type="match status" value="1"/>
</dbReference>
<feature type="compositionally biased region" description="Polar residues" evidence="6">
    <location>
        <begin position="1439"/>
        <end position="1449"/>
    </location>
</feature>
<feature type="compositionally biased region" description="Low complexity" evidence="6">
    <location>
        <begin position="779"/>
        <end position="798"/>
    </location>
</feature>
<feature type="compositionally biased region" description="Polar residues" evidence="6">
    <location>
        <begin position="585"/>
        <end position="600"/>
    </location>
</feature>
<dbReference type="Gene3D" id="3.20.90.10">
    <property type="entry name" value="Tubby Protein, Chain A"/>
    <property type="match status" value="1"/>
</dbReference>
<feature type="compositionally biased region" description="Low complexity" evidence="6">
    <location>
        <begin position="1349"/>
        <end position="1358"/>
    </location>
</feature>
<feature type="compositionally biased region" description="Low complexity" evidence="6">
    <location>
        <begin position="1498"/>
        <end position="1509"/>
    </location>
</feature>
<feature type="compositionally biased region" description="Polar residues" evidence="6">
    <location>
        <begin position="1611"/>
        <end position="1625"/>
    </location>
</feature>
<dbReference type="InterPro" id="IPR015943">
    <property type="entry name" value="WD40/YVTN_repeat-like_dom_sf"/>
</dbReference>
<feature type="compositionally biased region" description="Low complexity" evidence="6">
    <location>
        <begin position="692"/>
        <end position="722"/>
    </location>
</feature>
<evidence type="ECO:0000256" key="3">
    <source>
        <dbReference type="ARBA" id="ARBA00022490"/>
    </source>
</evidence>
<evidence type="ECO:0000256" key="1">
    <source>
        <dbReference type="ARBA" id="ARBA00004496"/>
    </source>
</evidence>
<feature type="region of interest" description="Disordered" evidence="6">
    <location>
        <begin position="529"/>
        <end position="605"/>
    </location>
</feature>
<dbReference type="InterPro" id="IPR056159">
    <property type="entry name" value="Beta-prop_IFT121_TULP_N"/>
</dbReference>
<accession>A0A182J9W9</accession>
<evidence type="ECO:0000256" key="5">
    <source>
        <dbReference type="ARBA" id="ARBA00022737"/>
    </source>
</evidence>
<feature type="compositionally biased region" description="Polar residues" evidence="6">
    <location>
        <begin position="1371"/>
        <end position="1381"/>
    </location>
</feature>
<dbReference type="SUPFAM" id="SSF54518">
    <property type="entry name" value="Tubby C-terminal domain-like"/>
    <property type="match status" value="1"/>
</dbReference>
<feature type="compositionally biased region" description="Low complexity" evidence="6">
    <location>
        <begin position="1389"/>
        <end position="1403"/>
    </location>
</feature>
<feature type="compositionally biased region" description="Low complexity" evidence="6">
    <location>
        <begin position="1008"/>
        <end position="1020"/>
    </location>
</feature>
<feature type="compositionally biased region" description="Low complexity" evidence="6">
    <location>
        <begin position="989"/>
        <end position="1001"/>
    </location>
</feature>
<dbReference type="InterPro" id="IPR000007">
    <property type="entry name" value="Tubby_C"/>
</dbReference>
<evidence type="ECO:0000313" key="7">
    <source>
        <dbReference type="EnsemblMetazoa" id="AATE014115-PA.1"/>
    </source>
</evidence>
<dbReference type="PROSITE" id="PS50082">
    <property type="entry name" value="WD_REPEATS_2"/>
    <property type="match status" value="1"/>
</dbReference>
<dbReference type="Pfam" id="PF24797">
    <property type="entry name" value="Beta-prop_WDR35_TULP_N"/>
    <property type="match status" value="1"/>
</dbReference>
<evidence type="ECO:0000256" key="6">
    <source>
        <dbReference type="SAM" id="MobiDB-lite"/>
    </source>
</evidence>
<evidence type="ECO:0000256" key="4">
    <source>
        <dbReference type="ARBA" id="ARBA00022574"/>
    </source>
</evidence>
<comment type="subcellular location">
    <subcellularLocation>
        <location evidence="1">Cytoplasm</location>
    </subcellularLocation>
</comment>
<dbReference type="InterPro" id="IPR036322">
    <property type="entry name" value="WD40_repeat_dom_sf"/>
</dbReference>
<dbReference type="InterPro" id="IPR001680">
    <property type="entry name" value="WD40_rpt"/>
</dbReference>
<evidence type="ECO:0000256" key="2">
    <source>
        <dbReference type="ARBA" id="ARBA00007129"/>
    </source>
</evidence>
<keyword evidence="4" id="KW-0853">WD repeat</keyword>
<feature type="region of interest" description="Disordered" evidence="6">
    <location>
        <begin position="831"/>
        <end position="856"/>
    </location>
</feature>
<dbReference type="VEuPathDB" id="VectorBase:AATE014115"/>
<feature type="region of interest" description="Disordered" evidence="6">
    <location>
        <begin position="1187"/>
        <end position="1242"/>
    </location>
</feature>
<reference evidence="7" key="1">
    <citation type="submission" date="2022-08" db="UniProtKB">
        <authorList>
            <consortium name="EnsemblMetazoa"/>
        </authorList>
    </citation>
    <scope>IDENTIFICATION</scope>
    <source>
        <strain evidence="7">EBRO</strain>
    </source>
</reference>
<dbReference type="PANTHER" id="PTHR16517">
    <property type="entry name" value="TUBBY-RELATED"/>
    <property type="match status" value="1"/>
</dbReference>
<feature type="compositionally biased region" description="Low complexity" evidence="6">
    <location>
        <begin position="1296"/>
        <end position="1311"/>
    </location>
</feature>
<dbReference type="PANTHER" id="PTHR16517:SF2">
    <property type="entry name" value="TUBBY-RELATED PROTEIN 4"/>
    <property type="match status" value="1"/>
</dbReference>
<keyword evidence="5" id="KW-0677">Repeat</keyword>
<protein>
    <submittedName>
        <fullName evidence="7">Uncharacterized protein</fullName>
    </submittedName>
</protein>
<feature type="region of interest" description="Disordered" evidence="6">
    <location>
        <begin position="1280"/>
        <end position="1625"/>
    </location>
</feature>
<feature type="region of interest" description="Disordered" evidence="6">
    <location>
        <begin position="922"/>
        <end position="1037"/>
    </location>
</feature>
<feature type="region of interest" description="Disordered" evidence="6">
    <location>
        <begin position="668"/>
        <end position="798"/>
    </location>
</feature>
<dbReference type="GO" id="GO:0005737">
    <property type="term" value="C:cytoplasm"/>
    <property type="evidence" value="ECO:0007669"/>
    <property type="project" value="UniProtKB-SubCell"/>
</dbReference>
<comment type="similarity">
    <text evidence="2">Belongs to the TUB family.</text>
</comment>
<dbReference type="EnsemblMetazoa" id="AATE014115-RA">
    <property type="protein sequence ID" value="AATE014115-PA.1"/>
    <property type="gene ID" value="AATE014115"/>
</dbReference>
<feature type="compositionally biased region" description="Polar residues" evidence="6">
    <location>
        <begin position="1404"/>
        <end position="1423"/>
    </location>
</feature>
<proteinExistence type="inferred from homology"/>
<dbReference type="STRING" id="41427.A0A182J9W9"/>
<sequence>MLFRLVTRPAAARSKDTPAEFRKAEGHNHFGLANRGNREGGQETRNPEQVFCPMLSIQPHDNPADNEEGWKLNRTNYYQEGWLATGNVRGIVGVTFTTSHCKKNVEYPLRTNYNLRGHRSDVILVKWNEPYQKLASCDSSGIIFVWIKYEGRWSVELINDRNTPVTHFSWSHDGRMALICYQDGFVLVGSVAGQRYWSSMLNLDATITCGIWTPDDQQVYFGTTQGQIIVMDVHGAMVSQVPLSADVGITAMAWSCEKFKMEEGEDTEPGVTNASKRSFVLAVSFQNGYIYLLKSYDDITPSQIHTGLNGELGIVMEWSNSRELLAVAGTELGSSPVTDVHGATVYNNLLKFYTESGSLLYTAKIPNSTYPVSALTWGHNDKRIFIATGTQVHIAWVSRRVASLQLFCRLKVQSSLASEALLPRLPLPSRIKALIGNLFAQTIRCCVPDLRSLREFVSRPPACSTRLHCTMIRHDDDSNQSSGTCYTLYLEFLGGLVPLLKGKRTSKIRPEFVIFDPQVDEVSTFCTYSSDSTTTTTTTKSSSTSSHSTTGTNGRSDSSESEIEEDCRSPRLDRKRKPATKKRPNSNGNDRSPNQNSDSTDNNEDLAYLDTLPEHVKLVEVTSNIWGTKFKIHGLAKTLPANLGQVTYKTSLLHLQPRQMKLVITELRDDFPTGPDPNFNPNIFSEDEEDQQLQQQQLQQQQQQQQHQQAQQQQLQHLQQQQAHHHSGHHGSVLSGSARDSSPSGAISRKLLNESAPPIAPMSPRPNRFPSRPRRHQPSALAGCSSSSAGGTSSRGLLGPLARAESYEDDTDGGAATESSLVVVSEMHQVASPAARTPPRQSIGYSLVGRPSSASSNQSRVAISPLYCEGSVPTLQSPKNAVAPSDIIFDRPPAGQTTLMSYSGANDYIGSLVQVKNALVSSDHHHGGRTTSGIGPTAMPMNLSLHLDRPEPNRSGPSVTNGRDSPQPPSGSRNTTKKQNLKFIDEESTPSTSASPVVPSTAQPPAPTTTSTVTTTTNVPHSNGLETPSPSTIASTATTCGMHRTPTVASMMPYISASSGGTAGTRIPDSITRSCSVGYLDNMAIVPGEEALSMMRRDAPYKRLVLVDKKRQKKYKRNLDELRQGITMTSTTGPTPITSTTANTTTRLLRVDAKSKSLDSCSDILQDVPNLNRDLINLFRQMPKVSELSENETEYSSSDQLGGGPANGHRPTVGGAQLRKGTAPLKFGPGVSGLGGSKTPILNRKEQPKSCAVCKQIAPTVNSTEPVCVKCRKNANQEQQQGEADELARKEPSGPATANDAQVNANAVDPVGAGKPPQAPPKTKRTTLGQYIRSACGNHHGGDHHSNGKDSSNGVSSSGKGGGFFDRKSSNNNQPLATTASGAAHGGESPSTTTTESTVPAPSNSTPSSRSVARIVTSFTDSPLFSRRNRQAKAESTESGKPQSESNNPILLRWSASRSNRHNKADSLDSPKKHRRNGSCPGPSKESTSSAVDCGEPTSSGTATTSSQTDDPRPGRPSAGPCQGGIISRWREMEEGGRQSTPPASPARLARSSPASPTPSKKSKRHQSASPIRHILNSPLLNRRQRKKQHAESSDDENGGGSGNHNNHSSPSNQTDDSSGSTSAKQYRDLETFQKAQLRQKLKRGKIEPNGVASFSQSPAPVRREFVMHNKAPMWNENSQVYQLDFGGRVTQESAKNFQIEFRGKQVMQFGRIDGNAYTLDFQYPFSALQAFAVALANVTQRLK</sequence>
<organism evidence="7">
    <name type="scientific">Anopheles atroparvus</name>
    <name type="common">European mosquito</name>
    <dbReference type="NCBI Taxonomy" id="41427"/>
    <lineage>
        <taxon>Eukaryota</taxon>
        <taxon>Metazoa</taxon>
        <taxon>Ecdysozoa</taxon>
        <taxon>Arthropoda</taxon>
        <taxon>Hexapoda</taxon>
        <taxon>Insecta</taxon>
        <taxon>Pterygota</taxon>
        <taxon>Neoptera</taxon>
        <taxon>Endopterygota</taxon>
        <taxon>Diptera</taxon>
        <taxon>Nematocera</taxon>
        <taxon>Culicoidea</taxon>
        <taxon>Culicidae</taxon>
        <taxon>Anophelinae</taxon>
        <taxon>Anopheles</taxon>
    </lineage>
</organism>
<feature type="compositionally biased region" description="Low complexity" evidence="6">
    <location>
        <begin position="1540"/>
        <end position="1560"/>
    </location>
</feature>
<keyword evidence="3" id="KW-0963">Cytoplasm</keyword>
<dbReference type="Gene3D" id="2.130.10.10">
    <property type="entry name" value="YVTN repeat-like/Quinoprotein amine dehydrogenase"/>
    <property type="match status" value="1"/>
</dbReference>
<name>A0A182J9W9_ANOAO</name>
<feature type="compositionally biased region" description="Low complexity" evidence="6">
    <location>
        <begin position="529"/>
        <end position="552"/>
    </location>
</feature>
<feature type="compositionally biased region" description="Polar residues" evidence="6">
    <location>
        <begin position="955"/>
        <end position="974"/>
    </location>
</feature>
<dbReference type="InterPro" id="IPR025659">
    <property type="entry name" value="Tubby-like_C"/>
</dbReference>
<dbReference type="PROSITE" id="PS50225">
    <property type="entry name" value="SOCS"/>
    <property type="match status" value="1"/>
</dbReference>
<feature type="compositionally biased region" description="Basic residues" evidence="6">
    <location>
        <begin position="573"/>
        <end position="584"/>
    </location>
</feature>
<feature type="compositionally biased region" description="Polar residues" evidence="6">
    <location>
        <begin position="734"/>
        <end position="745"/>
    </location>
</feature>
<dbReference type="SUPFAM" id="SSF50978">
    <property type="entry name" value="WD40 repeat-like"/>
    <property type="match status" value="1"/>
</dbReference>
<feature type="compositionally biased region" description="Low complexity" evidence="6">
    <location>
        <begin position="1027"/>
        <end position="1037"/>
    </location>
</feature>